<evidence type="ECO:0000256" key="7">
    <source>
        <dbReference type="ARBA" id="ARBA00023242"/>
    </source>
</evidence>
<dbReference type="Pfam" id="PF04082">
    <property type="entry name" value="Fungal_trans"/>
    <property type="match status" value="1"/>
</dbReference>
<dbReference type="GO" id="GO:0006351">
    <property type="term" value="P:DNA-templated transcription"/>
    <property type="evidence" value="ECO:0007669"/>
    <property type="project" value="InterPro"/>
</dbReference>
<keyword evidence="7" id="KW-0539">Nucleus</keyword>
<feature type="domain" description="Xylanolytic transcriptional activator regulatory" evidence="8">
    <location>
        <begin position="167"/>
        <end position="425"/>
    </location>
</feature>
<dbReference type="KEGG" id="psco:LY89DRAFT_733375"/>
<evidence type="ECO:0000256" key="6">
    <source>
        <dbReference type="ARBA" id="ARBA00023163"/>
    </source>
</evidence>
<proteinExistence type="predicted"/>
<evidence type="ECO:0000256" key="3">
    <source>
        <dbReference type="ARBA" id="ARBA00022833"/>
    </source>
</evidence>
<keyword evidence="2" id="KW-0479">Metal-binding</keyword>
<evidence type="ECO:0000259" key="8">
    <source>
        <dbReference type="Pfam" id="PF04082"/>
    </source>
</evidence>
<evidence type="ECO:0000313" key="9">
    <source>
        <dbReference type="EMBL" id="KUJ17530.1"/>
    </source>
</evidence>
<evidence type="ECO:0000256" key="1">
    <source>
        <dbReference type="ARBA" id="ARBA00004123"/>
    </source>
</evidence>
<dbReference type="InterPro" id="IPR007219">
    <property type="entry name" value="XnlR_reg_dom"/>
</dbReference>
<keyword evidence="6" id="KW-0804">Transcription</keyword>
<name>A0A194XBI6_MOLSC</name>
<dbReference type="OrthoDB" id="189997at2759"/>
<dbReference type="Proteomes" id="UP000070700">
    <property type="component" value="Unassembled WGS sequence"/>
</dbReference>
<dbReference type="GO" id="GO:0008270">
    <property type="term" value="F:zinc ion binding"/>
    <property type="evidence" value="ECO:0007669"/>
    <property type="project" value="InterPro"/>
</dbReference>
<accession>A0A194XBI6</accession>
<evidence type="ECO:0000256" key="4">
    <source>
        <dbReference type="ARBA" id="ARBA00023015"/>
    </source>
</evidence>
<evidence type="ECO:0000313" key="10">
    <source>
        <dbReference type="Proteomes" id="UP000070700"/>
    </source>
</evidence>
<keyword evidence="5" id="KW-0238">DNA-binding</keyword>
<dbReference type="GeneID" id="28829518"/>
<organism evidence="9 10">
    <name type="scientific">Mollisia scopiformis</name>
    <name type="common">Conifer needle endophyte fungus</name>
    <name type="synonym">Phialocephala scopiformis</name>
    <dbReference type="NCBI Taxonomy" id="149040"/>
    <lineage>
        <taxon>Eukaryota</taxon>
        <taxon>Fungi</taxon>
        <taxon>Dikarya</taxon>
        <taxon>Ascomycota</taxon>
        <taxon>Pezizomycotina</taxon>
        <taxon>Leotiomycetes</taxon>
        <taxon>Helotiales</taxon>
        <taxon>Mollisiaceae</taxon>
        <taxon>Mollisia</taxon>
    </lineage>
</organism>
<dbReference type="EMBL" id="KQ947414">
    <property type="protein sequence ID" value="KUJ17530.1"/>
    <property type="molecule type" value="Genomic_DNA"/>
</dbReference>
<sequence>MQKAQEEECVPSSPVRTPVDSPANYIKSLESHIACLEQYVAELEEVACISNPEVVKDHLSMQRSPILSGLRRGGDQSPLHSACLPYTSLSGSLVRANQTGLSSSDDSTQHLGNDYGLSLPGEDSNSLGYLSPFELGFGSCFGFGAQVSTQLSNAETTRSLSRFYERLYFTNVQSSWPFLQESRWKEWAEHYGDEMLLPGAEDWRGFFVDMVRSVGALVAQKFEKGSQHIDRSKSFHERAKKSLPQALSQPSPILHTQSSLLLTIHAMHSESADNIDDYASNAMMYCALSGLYHDKVRKGVRRDQVSIQDDRCENMVRRQVMRVCYGLDSLIAMAFDRPVFVADELIDTESLLHSRGDNIVFQDAADSSPETMTGVAESDHRFHLRQIQSKIHSTVERLEYHALCQNKEVTNLWNSELRLELDQWKAELAHVQDPMSSCSTQWLSNLYFYNVLALFPNMNLAANGDALCHVVSASSEVLRNFRFIQIPDQKSCYTWTALVHQFQAGISLLYCFWAAPYHLAHEVYGSPDVDVALLACSATLAEFALRWESAKHFKAAFDLLNDAVVRKGRRSYDCSWQFHNELYQLIGELKKGRAHRRVLKLIEEMSGAVD</sequence>
<dbReference type="GO" id="GO:0045944">
    <property type="term" value="P:positive regulation of transcription by RNA polymerase II"/>
    <property type="evidence" value="ECO:0007669"/>
    <property type="project" value="TreeGrafter"/>
</dbReference>
<keyword evidence="10" id="KW-1185">Reference proteome</keyword>
<keyword evidence="4" id="KW-0805">Transcription regulation</keyword>
<evidence type="ECO:0000256" key="2">
    <source>
        <dbReference type="ARBA" id="ARBA00022723"/>
    </source>
</evidence>
<dbReference type="CDD" id="cd12148">
    <property type="entry name" value="fungal_TF_MHR"/>
    <property type="match status" value="1"/>
</dbReference>
<dbReference type="GO" id="GO:0005634">
    <property type="term" value="C:nucleus"/>
    <property type="evidence" value="ECO:0007669"/>
    <property type="project" value="UniProtKB-SubCell"/>
</dbReference>
<protein>
    <recommendedName>
        <fullName evidence="8">Xylanolytic transcriptional activator regulatory domain-containing protein</fullName>
    </recommendedName>
</protein>
<dbReference type="InParanoid" id="A0A194XBI6"/>
<comment type="subcellular location">
    <subcellularLocation>
        <location evidence="1">Nucleus</location>
    </subcellularLocation>
</comment>
<dbReference type="InterPro" id="IPR052202">
    <property type="entry name" value="Yeast_MetPath_Reg"/>
</dbReference>
<evidence type="ECO:0000256" key="5">
    <source>
        <dbReference type="ARBA" id="ARBA00023125"/>
    </source>
</evidence>
<dbReference type="AlphaFoldDB" id="A0A194XBI6"/>
<dbReference type="RefSeq" id="XP_018071885.1">
    <property type="nucleotide sequence ID" value="XM_018219792.1"/>
</dbReference>
<reference evidence="9 10" key="1">
    <citation type="submission" date="2015-10" db="EMBL/GenBank/DDBJ databases">
        <title>Full genome of DAOMC 229536 Phialocephala scopiformis, a fungal endophyte of spruce producing the potent anti-insectan compound rugulosin.</title>
        <authorList>
            <consortium name="DOE Joint Genome Institute"/>
            <person name="Walker A.K."/>
            <person name="Frasz S.L."/>
            <person name="Seifert K.A."/>
            <person name="Miller J.D."/>
            <person name="Mondo S.J."/>
            <person name="Labutti K."/>
            <person name="Lipzen A."/>
            <person name="Dockter R."/>
            <person name="Kennedy M."/>
            <person name="Grigoriev I.V."/>
            <person name="Spatafora J.W."/>
        </authorList>
    </citation>
    <scope>NUCLEOTIDE SEQUENCE [LARGE SCALE GENOMIC DNA]</scope>
    <source>
        <strain evidence="9 10">CBS 120377</strain>
    </source>
</reference>
<dbReference type="GO" id="GO:0043565">
    <property type="term" value="F:sequence-specific DNA binding"/>
    <property type="evidence" value="ECO:0007669"/>
    <property type="project" value="TreeGrafter"/>
</dbReference>
<keyword evidence="3" id="KW-0862">Zinc</keyword>
<dbReference type="PANTHER" id="PTHR47782:SF12">
    <property type="entry name" value="ZN(II)2CYS6 TRANSCRIPTION FACTOR (EUROFUNG)"/>
    <property type="match status" value="1"/>
</dbReference>
<gene>
    <name evidence="9" type="ORF">LY89DRAFT_733375</name>
</gene>
<dbReference type="GO" id="GO:0000981">
    <property type="term" value="F:DNA-binding transcription factor activity, RNA polymerase II-specific"/>
    <property type="evidence" value="ECO:0007669"/>
    <property type="project" value="TreeGrafter"/>
</dbReference>
<dbReference type="PANTHER" id="PTHR47782">
    <property type="entry name" value="ZN(II)2CYS6 TRANSCRIPTION FACTOR (EUROFUNG)-RELATED"/>
    <property type="match status" value="1"/>
</dbReference>